<reference evidence="1" key="1">
    <citation type="submission" date="2019-10" db="EMBL/GenBank/DDBJ databases">
        <authorList>
            <person name="Zhang R."/>
            <person name="Pan Y."/>
            <person name="Wang J."/>
            <person name="Ma R."/>
            <person name="Yu S."/>
        </authorList>
    </citation>
    <scope>NUCLEOTIDE SEQUENCE</scope>
    <source>
        <strain evidence="1">LA-IB0</strain>
        <tissue evidence="1">Leaf</tissue>
    </source>
</reference>
<gene>
    <name evidence="1" type="ORF">BUALT_Bualt01G0210700</name>
</gene>
<name>A0AAV6YB83_9LAMI</name>
<organism evidence="1 2">
    <name type="scientific">Buddleja alternifolia</name>
    <dbReference type="NCBI Taxonomy" id="168488"/>
    <lineage>
        <taxon>Eukaryota</taxon>
        <taxon>Viridiplantae</taxon>
        <taxon>Streptophyta</taxon>
        <taxon>Embryophyta</taxon>
        <taxon>Tracheophyta</taxon>
        <taxon>Spermatophyta</taxon>
        <taxon>Magnoliopsida</taxon>
        <taxon>eudicotyledons</taxon>
        <taxon>Gunneridae</taxon>
        <taxon>Pentapetalae</taxon>
        <taxon>asterids</taxon>
        <taxon>lamiids</taxon>
        <taxon>Lamiales</taxon>
        <taxon>Scrophulariaceae</taxon>
        <taxon>Buddlejeae</taxon>
        <taxon>Buddleja</taxon>
    </lineage>
</organism>
<comment type="caution">
    <text evidence="1">The sequence shown here is derived from an EMBL/GenBank/DDBJ whole genome shotgun (WGS) entry which is preliminary data.</text>
</comment>
<sequence length="200" mass="23125">MVLEIESEVEKVIEPHIQYHIRKGDNIWLWTDPWHEEDKLLSLYPQGSQQLGMPLNSKLSLVISNGDWVWRSSRVTARMDILNSVSVIHQGTDDWISRKKTRNGIYTSSSAREVKFVWPANSWQIGTRRASGKLRGKHWINVANRILLAVIVYLIWQERKERIFSNKTSSSNSISFQAVQITKNRLVFLAPKESLQTVAL</sequence>
<accession>A0AAV6YB83</accession>
<evidence type="ECO:0000313" key="1">
    <source>
        <dbReference type="EMBL" id="KAG8391663.1"/>
    </source>
</evidence>
<evidence type="ECO:0000313" key="2">
    <source>
        <dbReference type="Proteomes" id="UP000826271"/>
    </source>
</evidence>
<protein>
    <submittedName>
        <fullName evidence="1">Uncharacterized protein</fullName>
    </submittedName>
</protein>
<dbReference type="Proteomes" id="UP000826271">
    <property type="component" value="Unassembled WGS sequence"/>
</dbReference>
<dbReference type="AlphaFoldDB" id="A0AAV6YB83"/>
<dbReference type="EMBL" id="WHWC01000001">
    <property type="protein sequence ID" value="KAG8391663.1"/>
    <property type="molecule type" value="Genomic_DNA"/>
</dbReference>
<keyword evidence="2" id="KW-1185">Reference proteome</keyword>
<proteinExistence type="predicted"/>